<dbReference type="Proteomes" id="UP000023774">
    <property type="component" value="Unassembled WGS sequence"/>
</dbReference>
<proteinExistence type="predicted"/>
<dbReference type="EMBL" id="APRJ01000011">
    <property type="protein sequence ID" value="ENW86327.1"/>
    <property type="molecule type" value="Genomic_DNA"/>
</dbReference>
<name>N9KQI1_9GAMM</name>
<organism evidence="1 2">
    <name type="scientific">Acinetobacter pseudolwoffii</name>
    <dbReference type="NCBI Taxonomy" id="2053287"/>
    <lineage>
        <taxon>Bacteria</taxon>
        <taxon>Pseudomonadati</taxon>
        <taxon>Pseudomonadota</taxon>
        <taxon>Gammaproteobacteria</taxon>
        <taxon>Moraxellales</taxon>
        <taxon>Moraxellaceae</taxon>
        <taxon>Acinetobacter</taxon>
    </lineage>
</organism>
<accession>N9KQI1</accession>
<evidence type="ECO:0000313" key="2">
    <source>
        <dbReference type="Proteomes" id="UP000023774"/>
    </source>
</evidence>
<reference evidence="1 2" key="1">
    <citation type="submission" date="2013-02" db="EMBL/GenBank/DDBJ databases">
        <title>The Genome Sequence of Acinetobacter sp. NIPH 713.</title>
        <authorList>
            <consortium name="The Broad Institute Genome Sequencing Platform"/>
            <consortium name="The Broad Institute Genome Sequencing Center for Infectious Disease"/>
            <person name="Cerqueira G."/>
            <person name="Feldgarden M."/>
            <person name="Courvalin P."/>
            <person name="Perichon B."/>
            <person name="Grillot-Courvalin C."/>
            <person name="Clermont D."/>
            <person name="Rocha E."/>
            <person name="Yoon E.-J."/>
            <person name="Nemec A."/>
            <person name="Walker B."/>
            <person name="Young S.K."/>
            <person name="Zeng Q."/>
            <person name="Gargeya S."/>
            <person name="Fitzgerald M."/>
            <person name="Haas B."/>
            <person name="Abouelleil A."/>
            <person name="Alvarado L."/>
            <person name="Arachchi H.M."/>
            <person name="Berlin A.M."/>
            <person name="Chapman S.B."/>
            <person name="Dewar J."/>
            <person name="Goldberg J."/>
            <person name="Griggs A."/>
            <person name="Gujja S."/>
            <person name="Hansen M."/>
            <person name="Howarth C."/>
            <person name="Imamovic A."/>
            <person name="Larimer J."/>
            <person name="McCowan C."/>
            <person name="Murphy C."/>
            <person name="Neiman D."/>
            <person name="Pearson M."/>
            <person name="Priest M."/>
            <person name="Roberts A."/>
            <person name="Saif S."/>
            <person name="Shea T."/>
            <person name="Sisk P."/>
            <person name="Sykes S."/>
            <person name="Wortman J."/>
            <person name="Nusbaum C."/>
            <person name="Birren B."/>
        </authorList>
    </citation>
    <scope>NUCLEOTIDE SEQUENCE [LARGE SCALE GENOMIC DNA]</scope>
    <source>
        <strain evidence="1 2">NIPH 713</strain>
    </source>
</reference>
<keyword evidence="2" id="KW-1185">Reference proteome</keyword>
<comment type="caution">
    <text evidence="1">The sequence shown here is derived from an EMBL/GenBank/DDBJ whole genome shotgun (WGS) entry which is preliminary data.</text>
</comment>
<evidence type="ECO:0000313" key="1">
    <source>
        <dbReference type="EMBL" id="ENW86327.1"/>
    </source>
</evidence>
<sequence>MASIVILLDGKLNKAKNRPELTWKGAPGPFYSINSLQFGENIFSG</sequence>
<protein>
    <submittedName>
        <fullName evidence="1">Uncharacterized protein</fullName>
    </submittedName>
</protein>
<dbReference type="AlphaFoldDB" id="N9KQI1"/>
<gene>
    <name evidence="1" type="ORF">F906_01381</name>
</gene>
<dbReference type="HOGENOM" id="CLU_3194913_0_0_6"/>